<sequence length="287" mass="31783">MIKLLADSTCDLSDEILAKYEIGVAPLIVTIENKSYEDRVDIQPDEFYGMLEALPEFPTTAMPSPATFMKLMEDAVEAGHDEILCICMSSGTSGSYQSAVLGKEYFEEAHPDSPVKIHIVDSRSMSHGSGWLLMKSAQMREAGATFEELVAFNEAYKMKVKHFLSVDDLDHLIKSGRISNAGAIIGKLLMVKPIMSMKDGKGAVVAKERGTRKVLKHYTEQFVKRCDRDITNFIIIGYTSDQKIAENLKAKIEAETDFDGEIYLMQMGVSVGTHVGLGAISMFFVEK</sequence>
<dbReference type="NCBIfam" id="TIGR00762">
    <property type="entry name" value="DegV"/>
    <property type="match status" value="1"/>
</dbReference>
<dbReference type="RefSeq" id="WP_034806293.1">
    <property type="nucleotide sequence ID" value="NZ_JANIEK010000016.1"/>
</dbReference>
<proteinExistence type="predicted"/>
<dbReference type="InterPro" id="IPR003797">
    <property type="entry name" value="DegV"/>
</dbReference>
<reference evidence="2 3" key="1">
    <citation type="submission" date="2022-07" db="EMBL/GenBank/DDBJ databases">
        <title>Genomic and pangenome structural analysis of the polyextremophile Exiguobacterium.</title>
        <authorList>
            <person name="Shen L."/>
        </authorList>
    </citation>
    <scope>NUCLEOTIDE SEQUENCE [LARGE SCALE GENOMIC DNA]</scope>
    <source>
        <strain evidence="2 3">12_1</strain>
    </source>
</reference>
<dbReference type="Gene3D" id="3.30.1180.10">
    <property type="match status" value="1"/>
</dbReference>
<evidence type="ECO:0000313" key="3">
    <source>
        <dbReference type="Proteomes" id="UP001206821"/>
    </source>
</evidence>
<organism evidence="2 3">
    <name type="scientific">Exiguobacterium alkaliphilum</name>
    <dbReference type="NCBI Taxonomy" id="1428684"/>
    <lineage>
        <taxon>Bacteria</taxon>
        <taxon>Bacillati</taxon>
        <taxon>Bacillota</taxon>
        <taxon>Bacilli</taxon>
        <taxon>Bacillales</taxon>
        <taxon>Bacillales Family XII. Incertae Sedis</taxon>
        <taxon>Exiguobacterium</taxon>
    </lineage>
</organism>
<evidence type="ECO:0000313" key="2">
    <source>
        <dbReference type="EMBL" id="MCT4795040.1"/>
    </source>
</evidence>
<keyword evidence="1" id="KW-0446">Lipid-binding</keyword>
<name>A0ABT2KZG0_9BACL</name>
<gene>
    <name evidence="2" type="ORF">NQG31_05755</name>
</gene>
<dbReference type="EMBL" id="JANIEK010000016">
    <property type="protein sequence ID" value="MCT4795040.1"/>
    <property type="molecule type" value="Genomic_DNA"/>
</dbReference>
<dbReference type="Pfam" id="PF02645">
    <property type="entry name" value="DegV"/>
    <property type="match status" value="1"/>
</dbReference>
<dbReference type="InterPro" id="IPR050270">
    <property type="entry name" value="DegV_domain_contain"/>
</dbReference>
<dbReference type="Proteomes" id="UP001206821">
    <property type="component" value="Unassembled WGS sequence"/>
</dbReference>
<comment type="caution">
    <text evidence="2">The sequence shown here is derived from an EMBL/GenBank/DDBJ whole genome shotgun (WGS) entry which is preliminary data.</text>
</comment>
<dbReference type="Gene3D" id="3.40.50.10170">
    <property type="match status" value="1"/>
</dbReference>
<dbReference type="SUPFAM" id="SSF82549">
    <property type="entry name" value="DAK1/DegV-like"/>
    <property type="match status" value="1"/>
</dbReference>
<accession>A0ABT2KZG0</accession>
<keyword evidence="3" id="KW-1185">Reference proteome</keyword>
<dbReference type="InterPro" id="IPR043168">
    <property type="entry name" value="DegV_C"/>
</dbReference>
<protein>
    <submittedName>
        <fullName evidence="2">DegV family protein</fullName>
    </submittedName>
</protein>
<dbReference type="PANTHER" id="PTHR33434">
    <property type="entry name" value="DEGV DOMAIN-CONTAINING PROTEIN DR_1986-RELATED"/>
    <property type="match status" value="1"/>
</dbReference>
<dbReference type="PROSITE" id="PS51482">
    <property type="entry name" value="DEGV"/>
    <property type="match status" value="1"/>
</dbReference>
<dbReference type="PANTHER" id="PTHR33434:SF2">
    <property type="entry name" value="FATTY ACID-BINDING PROTEIN TM_1468"/>
    <property type="match status" value="1"/>
</dbReference>
<evidence type="ECO:0000256" key="1">
    <source>
        <dbReference type="ARBA" id="ARBA00023121"/>
    </source>
</evidence>